<evidence type="ECO:0000313" key="9">
    <source>
        <dbReference type="Proteomes" id="UP000270530"/>
    </source>
</evidence>
<keyword evidence="6 7" id="KW-0472">Membrane</keyword>
<comment type="subcellular location">
    <subcellularLocation>
        <location evidence="1">Cell membrane</location>
        <topology evidence="1">Multi-pass membrane protein</topology>
    </subcellularLocation>
</comment>
<keyword evidence="5 7" id="KW-1133">Transmembrane helix</keyword>
<dbReference type="PANTHER" id="PTHR30509">
    <property type="entry name" value="P-HYDROXYBENZOIC ACID EFFLUX PUMP SUBUNIT-RELATED"/>
    <property type="match status" value="1"/>
</dbReference>
<evidence type="ECO:0000313" key="8">
    <source>
        <dbReference type="EMBL" id="BBD81126.1"/>
    </source>
</evidence>
<dbReference type="GO" id="GO:0022857">
    <property type="term" value="F:transmembrane transporter activity"/>
    <property type="evidence" value="ECO:0007669"/>
    <property type="project" value="InterPro"/>
</dbReference>
<evidence type="ECO:0000256" key="4">
    <source>
        <dbReference type="ARBA" id="ARBA00022692"/>
    </source>
</evidence>
<keyword evidence="2" id="KW-0813">Transport</keyword>
<dbReference type="Pfam" id="PF04632">
    <property type="entry name" value="FUSC"/>
    <property type="match status" value="1"/>
</dbReference>
<feature type="transmembrane region" description="Helical" evidence="7">
    <location>
        <begin position="138"/>
        <end position="160"/>
    </location>
</feature>
<protein>
    <submittedName>
        <fullName evidence="8">Membrane protein</fullName>
    </submittedName>
</protein>
<evidence type="ECO:0000256" key="1">
    <source>
        <dbReference type="ARBA" id="ARBA00004651"/>
    </source>
</evidence>
<keyword evidence="3" id="KW-1003">Cell membrane</keyword>
<evidence type="ECO:0000256" key="6">
    <source>
        <dbReference type="ARBA" id="ARBA00023136"/>
    </source>
</evidence>
<reference evidence="9" key="1">
    <citation type="submission" date="2018-04" db="EMBL/GenBank/DDBJ databases">
        <authorList>
            <person name="Watanabe M."/>
            <person name="Kojima H."/>
        </authorList>
    </citation>
    <scope>NUCLEOTIDE SEQUENCE [LARGE SCALE GENOMIC DNA]</scope>
    <source>
        <strain evidence="9">Dysh456</strain>
    </source>
</reference>
<dbReference type="InterPro" id="IPR006726">
    <property type="entry name" value="PHBA_efflux_AaeB/fusaric-R"/>
</dbReference>
<dbReference type="OrthoDB" id="9807111at2"/>
<dbReference type="Proteomes" id="UP000270530">
    <property type="component" value="Chromosome"/>
</dbReference>
<evidence type="ECO:0000256" key="3">
    <source>
        <dbReference type="ARBA" id="ARBA00022475"/>
    </source>
</evidence>
<keyword evidence="9" id="KW-1185">Reference proteome</keyword>
<feature type="transmembrane region" description="Helical" evidence="7">
    <location>
        <begin position="492"/>
        <end position="518"/>
    </location>
</feature>
<evidence type="ECO:0000256" key="5">
    <source>
        <dbReference type="ARBA" id="ARBA00022989"/>
    </source>
</evidence>
<sequence>MTLNISRQATLFSLKNFLAGMLALYIALRSGLENPAWSVVTAYIVAQPHAGATVSKGVYRMCGTFAGACASVFMVPPLVQTPALLLLAIAAWLALCVFLQLVDRTARGYMFVLAGYTSCIIIFPILSHPEDVFEYASARFLEISLGIVCSTVVHAVVFPVSTTRIVRQRVDRALADAQALAVAALTAASAEPAPAPDRQKLAATFNELYDLLVHQRFEGPHAREEARAIRATLTQVERVLPLSLAVADRSAELVALGGLPAPVRAFMDEARDWFAAGEDPAAQLAAMEPLLARAAALRPVLDAPPGWREALLCNLLERIAELIRLKGAILRYRQAAASGFSRGFVSAAAGGSAWRPMERDLRGAAGAALAVAVTLLVGNALWIESGWTQGYSAAMMAGVYFSVYSATPNPAQMLKNKFVGVFLRLLLGALYVVLILPAISDFGAMVLAFAPALLASGLMMAMPRFSAMGFNFVVGVMSPSIVDRTFHTDFELYLNAGIATLTGIYFAMLMVSVTRFLWLDGLVRRTLAAGRRDIARMRYLSPREQLRWRSRMIHRIGLLVLRMAAAPGPQPAEALRDLMVGGALLELHQASRKADAASAAAMRELIGQVAAYYQTLERTPTAAPPPALRQAIDACLARIAATLPVDEPALLALTSLRRNLFPADHSVPAALPAPG</sequence>
<dbReference type="GO" id="GO:0005886">
    <property type="term" value="C:plasma membrane"/>
    <property type="evidence" value="ECO:0007669"/>
    <property type="project" value="UniProtKB-SubCell"/>
</dbReference>
<feature type="transmembrane region" description="Helical" evidence="7">
    <location>
        <begin position="364"/>
        <end position="383"/>
    </location>
</feature>
<accession>A0A2Z6E7K8</accession>
<feature type="transmembrane region" description="Helical" evidence="7">
    <location>
        <begin position="442"/>
        <end position="461"/>
    </location>
</feature>
<dbReference type="KEGG" id="rbd:ALSL_2502"/>
<feature type="transmembrane region" description="Helical" evidence="7">
    <location>
        <begin position="418"/>
        <end position="436"/>
    </location>
</feature>
<feature type="transmembrane region" description="Helical" evidence="7">
    <location>
        <begin position="109"/>
        <end position="126"/>
    </location>
</feature>
<organism evidence="8 9">
    <name type="scientific">Aerosticca soli</name>
    <dbReference type="NCBI Taxonomy" id="2010829"/>
    <lineage>
        <taxon>Bacteria</taxon>
        <taxon>Pseudomonadati</taxon>
        <taxon>Pseudomonadota</taxon>
        <taxon>Gammaproteobacteria</taxon>
        <taxon>Lysobacterales</taxon>
        <taxon>Rhodanobacteraceae</taxon>
        <taxon>Aerosticca</taxon>
    </lineage>
</organism>
<dbReference type="RefSeq" id="WP_126539560.1">
    <property type="nucleotide sequence ID" value="NZ_AP018560.1"/>
</dbReference>
<keyword evidence="4 7" id="KW-0812">Transmembrane</keyword>
<gene>
    <name evidence="8" type="ORF">ALSL_2502</name>
</gene>
<feature type="transmembrane region" description="Helical" evidence="7">
    <location>
        <begin position="83"/>
        <end position="102"/>
    </location>
</feature>
<dbReference type="AlphaFoldDB" id="A0A2Z6E7K8"/>
<evidence type="ECO:0000256" key="2">
    <source>
        <dbReference type="ARBA" id="ARBA00022448"/>
    </source>
</evidence>
<reference evidence="9" key="2">
    <citation type="submission" date="2018-06" db="EMBL/GenBank/DDBJ databases">
        <title>Genome sequence of Rhodanobacteraceae bacterium strain Dysh456.</title>
        <authorList>
            <person name="Fukui M."/>
        </authorList>
    </citation>
    <scope>NUCLEOTIDE SEQUENCE [LARGE SCALE GENOMIC DNA]</scope>
    <source>
        <strain evidence="9">Dysh456</strain>
    </source>
</reference>
<name>A0A2Z6E7K8_9GAMM</name>
<dbReference type="PANTHER" id="PTHR30509:SF9">
    <property type="entry name" value="MULTIDRUG RESISTANCE PROTEIN MDTO"/>
    <property type="match status" value="1"/>
</dbReference>
<dbReference type="EMBL" id="AP018560">
    <property type="protein sequence ID" value="BBD81126.1"/>
    <property type="molecule type" value="Genomic_DNA"/>
</dbReference>
<feature type="transmembrane region" description="Helical" evidence="7">
    <location>
        <begin position="389"/>
        <end position="406"/>
    </location>
</feature>
<proteinExistence type="predicted"/>
<evidence type="ECO:0000256" key="7">
    <source>
        <dbReference type="SAM" id="Phobius"/>
    </source>
</evidence>